<accession>A0A5P1F0X0</accession>
<gene>
    <name evidence="2" type="ORF">A4U43_C04F12150</name>
</gene>
<dbReference type="AlphaFoldDB" id="A0A5P1F0X0"/>
<dbReference type="Proteomes" id="UP000243459">
    <property type="component" value="Chromosome 4"/>
</dbReference>
<evidence type="ECO:0000313" key="3">
    <source>
        <dbReference type="Proteomes" id="UP000243459"/>
    </source>
</evidence>
<sequence length="102" mass="10799">MGCWDRRWAVVRPGGVHVVVEVGGRRQRQVRVTKGGCVGGSGELALHGGALESVEAGRRAGGLRRQFAGSLRAGRPERRPAESVKTRADGGDVGWSGRAQRA</sequence>
<proteinExistence type="predicted"/>
<keyword evidence="3" id="KW-1185">Reference proteome</keyword>
<dbReference type="Gramene" id="ONK71764">
    <property type="protein sequence ID" value="ONK71764"/>
    <property type="gene ID" value="A4U43_C04F12150"/>
</dbReference>
<dbReference type="EMBL" id="CM007384">
    <property type="protein sequence ID" value="ONK71764.1"/>
    <property type="molecule type" value="Genomic_DNA"/>
</dbReference>
<evidence type="ECO:0000256" key="1">
    <source>
        <dbReference type="SAM" id="MobiDB-lite"/>
    </source>
</evidence>
<feature type="region of interest" description="Disordered" evidence="1">
    <location>
        <begin position="68"/>
        <end position="102"/>
    </location>
</feature>
<protein>
    <submittedName>
        <fullName evidence="2">Uncharacterized protein</fullName>
    </submittedName>
</protein>
<evidence type="ECO:0000313" key="2">
    <source>
        <dbReference type="EMBL" id="ONK71764.1"/>
    </source>
</evidence>
<organism evidence="2 3">
    <name type="scientific">Asparagus officinalis</name>
    <name type="common">Garden asparagus</name>
    <dbReference type="NCBI Taxonomy" id="4686"/>
    <lineage>
        <taxon>Eukaryota</taxon>
        <taxon>Viridiplantae</taxon>
        <taxon>Streptophyta</taxon>
        <taxon>Embryophyta</taxon>
        <taxon>Tracheophyta</taxon>
        <taxon>Spermatophyta</taxon>
        <taxon>Magnoliopsida</taxon>
        <taxon>Liliopsida</taxon>
        <taxon>Asparagales</taxon>
        <taxon>Asparagaceae</taxon>
        <taxon>Asparagoideae</taxon>
        <taxon>Asparagus</taxon>
    </lineage>
</organism>
<feature type="compositionally biased region" description="Basic and acidic residues" evidence="1">
    <location>
        <begin position="74"/>
        <end position="90"/>
    </location>
</feature>
<name>A0A5P1F0X0_ASPOF</name>
<reference evidence="3" key="1">
    <citation type="journal article" date="2017" name="Nat. Commun.">
        <title>The asparagus genome sheds light on the origin and evolution of a young Y chromosome.</title>
        <authorList>
            <person name="Harkess A."/>
            <person name="Zhou J."/>
            <person name="Xu C."/>
            <person name="Bowers J.E."/>
            <person name="Van der Hulst R."/>
            <person name="Ayyampalayam S."/>
            <person name="Mercati F."/>
            <person name="Riccardi P."/>
            <person name="McKain M.R."/>
            <person name="Kakrana A."/>
            <person name="Tang H."/>
            <person name="Ray J."/>
            <person name="Groenendijk J."/>
            <person name="Arikit S."/>
            <person name="Mathioni S.M."/>
            <person name="Nakano M."/>
            <person name="Shan H."/>
            <person name="Telgmann-Rauber A."/>
            <person name="Kanno A."/>
            <person name="Yue Z."/>
            <person name="Chen H."/>
            <person name="Li W."/>
            <person name="Chen Y."/>
            <person name="Xu X."/>
            <person name="Zhang Y."/>
            <person name="Luo S."/>
            <person name="Chen H."/>
            <person name="Gao J."/>
            <person name="Mao Z."/>
            <person name="Pires J.C."/>
            <person name="Luo M."/>
            <person name="Kudrna D."/>
            <person name="Wing R.A."/>
            <person name="Meyers B.C."/>
            <person name="Yi K."/>
            <person name="Kong H."/>
            <person name="Lavrijsen P."/>
            <person name="Sunseri F."/>
            <person name="Falavigna A."/>
            <person name="Ye Y."/>
            <person name="Leebens-Mack J.H."/>
            <person name="Chen G."/>
        </authorList>
    </citation>
    <scope>NUCLEOTIDE SEQUENCE [LARGE SCALE GENOMIC DNA]</scope>
    <source>
        <strain evidence="3">cv. DH0086</strain>
    </source>
</reference>